<dbReference type="STRING" id="10228.B3S4P2"/>
<evidence type="ECO:0000256" key="17">
    <source>
        <dbReference type="ARBA" id="ARBA00023242"/>
    </source>
</evidence>
<evidence type="ECO:0000256" key="7">
    <source>
        <dbReference type="ARBA" id="ARBA00022618"/>
    </source>
</evidence>
<dbReference type="OrthoDB" id="10263353at2759"/>
<evidence type="ECO:0000256" key="12">
    <source>
        <dbReference type="ARBA" id="ARBA00022786"/>
    </source>
</evidence>
<evidence type="ECO:0000256" key="3">
    <source>
        <dbReference type="ARBA" id="ARBA00009085"/>
    </source>
</evidence>
<keyword evidence="6" id="KW-0597">Phosphoprotein</keyword>
<dbReference type="EC" id="3.4.19.12" evidence="4"/>
<dbReference type="FunFam" id="3.30.40.10:FF:000068">
    <property type="entry name" value="U4/U6.U5 tri-snRNP-associated protein 2"/>
    <property type="match status" value="1"/>
</dbReference>
<dbReference type="HOGENOM" id="CLU_016848_4_0_1"/>
<dbReference type="GO" id="GO:0000245">
    <property type="term" value="P:spliceosomal complex assembly"/>
    <property type="evidence" value="ECO:0000318"/>
    <property type="project" value="GO_Central"/>
</dbReference>
<dbReference type="PANTHER" id="PTHR21646">
    <property type="entry name" value="UBIQUITIN CARBOXYL-TERMINAL HYDROLASE"/>
    <property type="match status" value="1"/>
</dbReference>
<dbReference type="KEGG" id="tad:TRIADDRAFT_59295"/>
<keyword evidence="7" id="KW-0132">Cell division</keyword>
<keyword evidence="5" id="KW-1017">Isopeptide bond</keyword>
<dbReference type="InParanoid" id="B3S4P2"/>
<evidence type="ECO:0000256" key="15">
    <source>
        <dbReference type="ARBA" id="ARBA00022843"/>
    </source>
</evidence>
<evidence type="ECO:0000256" key="10">
    <source>
        <dbReference type="ARBA" id="ARBA00022728"/>
    </source>
</evidence>
<keyword evidence="9" id="KW-0479">Metal-binding</keyword>
<dbReference type="Pfam" id="PF02148">
    <property type="entry name" value="zf-UBP"/>
    <property type="match status" value="1"/>
</dbReference>
<evidence type="ECO:0000256" key="16">
    <source>
        <dbReference type="ARBA" id="ARBA00023187"/>
    </source>
</evidence>
<dbReference type="InterPro" id="IPR013083">
    <property type="entry name" value="Znf_RING/FYVE/PHD"/>
</dbReference>
<gene>
    <name evidence="25" type="ORF">TRIADDRAFT_59295</name>
</gene>
<dbReference type="Proteomes" id="UP000009022">
    <property type="component" value="Unassembled WGS sequence"/>
</dbReference>
<keyword evidence="16" id="KW-0508">mRNA splicing</keyword>
<evidence type="ECO:0000259" key="24">
    <source>
        <dbReference type="PROSITE" id="PS50271"/>
    </source>
</evidence>
<evidence type="ECO:0000256" key="8">
    <source>
        <dbReference type="ARBA" id="ARBA00022664"/>
    </source>
</evidence>
<dbReference type="SUPFAM" id="SSF54001">
    <property type="entry name" value="Cysteine proteinases"/>
    <property type="match status" value="1"/>
</dbReference>
<dbReference type="InterPro" id="IPR050185">
    <property type="entry name" value="Ub_carboxyl-term_hydrolase"/>
</dbReference>
<dbReference type="EMBL" id="DS985250">
    <property type="protein sequence ID" value="EDV22247.1"/>
    <property type="molecule type" value="Genomic_DNA"/>
</dbReference>
<name>B3S4P2_TRIAD</name>
<dbReference type="SUPFAM" id="SSF57850">
    <property type="entry name" value="RING/U-box"/>
    <property type="match status" value="1"/>
</dbReference>
<keyword evidence="18" id="KW-0131">Cell cycle</keyword>
<evidence type="ECO:0000256" key="6">
    <source>
        <dbReference type="ARBA" id="ARBA00022553"/>
    </source>
</evidence>
<evidence type="ECO:0000256" key="4">
    <source>
        <dbReference type="ARBA" id="ARBA00012759"/>
    </source>
</evidence>
<keyword evidence="13" id="KW-0378">Hydrolase</keyword>
<keyword evidence="14" id="KW-0862">Zinc</keyword>
<evidence type="ECO:0000256" key="5">
    <source>
        <dbReference type="ARBA" id="ARBA00022499"/>
    </source>
</evidence>
<organism evidence="25 26">
    <name type="scientific">Trichoplax adhaerens</name>
    <name type="common">Trichoplax reptans</name>
    <dbReference type="NCBI Taxonomy" id="10228"/>
    <lineage>
        <taxon>Eukaryota</taxon>
        <taxon>Metazoa</taxon>
        <taxon>Placozoa</taxon>
        <taxon>Uniplacotomia</taxon>
        <taxon>Trichoplacea</taxon>
        <taxon>Trichoplacidae</taxon>
        <taxon>Trichoplax</taxon>
    </lineage>
</organism>
<evidence type="ECO:0000256" key="9">
    <source>
        <dbReference type="ARBA" id="ARBA00022723"/>
    </source>
</evidence>
<dbReference type="GO" id="GO:0016579">
    <property type="term" value="P:protein deubiquitination"/>
    <property type="evidence" value="ECO:0007669"/>
    <property type="project" value="InterPro"/>
</dbReference>
<dbReference type="GO" id="GO:0008270">
    <property type="term" value="F:zinc ion binding"/>
    <property type="evidence" value="ECO:0007669"/>
    <property type="project" value="UniProtKB-KW"/>
</dbReference>
<keyword evidence="15" id="KW-0832">Ubl conjugation</keyword>
<dbReference type="GO" id="GO:0004843">
    <property type="term" value="F:cysteine-type deubiquitinase activity"/>
    <property type="evidence" value="ECO:0007669"/>
    <property type="project" value="UniProtKB-EC"/>
</dbReference>
<dbReference type="CDD" id="cd02669">
    <property type="entry name" value="Peptidase_C19M"/>
    <property type="match status" value="1"/>
</dbReference>
<protein>
    <recommendedName>
        <fullName evidence="20">Ubiquitin carboxyl-terminal hydrolase 39</fullName>
        <ecNumber evidence="4">3.4.19.12</ecNumber>
    </recommendedName>
    <alternativeName>
        <fullName evidence="21">U4/U6.U5 tri-snRNP-associated 65 kDa protein</fullName>
    </alternativeName>
</protein>
<dbReference type="GO" id="GO:0051301">
    <property type="term" value="P:cell division"/>
    <property type="evidence" value="ECO:0007669"/>
    <property type="project" value="UniProtKB-KW"/>
</dbReference>
<dbReference type="Gene3D" id="3.90.70.10">
    <property type="entry name" value="Cysteine proteinases"/>
    <property type="match status" value="1"/>
</dbReference>
<dbReference type="CTD" id="6756490"/>
<dbReference type="AlphaFoldDB" id="B3S4P2"/>
<dbReference type="SMART" id="SM00290">
    <property type="entry name" value="ZnF_UBP"/>
    <property type="match status" value="1"/>
</dbReference>
<dbReference type="GO" id="GO:0005681">
    <property type="term" value="C:spliceosomal complex"/>
    <property type="evidence" value="ECO:0007669"/>
    <property type="project" value="UniProtKB-KW"/>
</dbReference>
<evidence type="ECO:0000256" key="22">
    <source>
        <dbReference type="PROSITE-ProRule" id="PRU00502"/>
    </source>
</evidence>
<evidence type="ECO:0000256" key="18">
    <source>
        <dbReference type="ARBA" id="ARBA00023306"/>
    </source>
</evidence>
<dbReference type="Gene3D" id="3.30.40.10">
    <property type="entry name" value="Zinc/RING finger domain, C3HC4 (zinc finger)"/>
    <property type="match status" value="1"/>
</dbReference>
<dbReference type="InterPro" id="IPR038765">
    <property type="entry name" value="Papain-like_cys_pep_sf"/>
</dbReference>
<feature type="domain" description="USP" evidence="23">
    <location>
        <begin position="151"/>
        <end position="485"/>
    </location>
</feature>
<evidence type="ECO:0000259" key="23">
    <source>
        <dbReference type="PROSITE" id="PS50235"/>
    </source>
</evidence>
<keyword evidence="17" id="KW-0539">Nucleus</keyword>
<proteinExistence type="inferred from homology"/>
<evidence type="ECO:0000256" key="21">
    <source>
        <dbReference type="ARBA" id="ARBA00079185"/>
    </source>
</evidence>
<feature type="domain" description="UBP-type" evidence="24">
    <location>
        <begin position="29"/>
        <end position="126"/>
    </location>
</feature>
<accession>B3S4P2</accession>
<keyword evidence="11 22" id="KW-0863">Zinc-finger</keyword>
<evidence type="ECO:0000256" key="19">
    <source>
        <dbReference type="ARBA" id="ARBA00064202"/>
    </source>
</evidence>
<comment type="similarity">
    <text evidence="3">Belongs to the peptidase C19 family.</text>
</comment>
<evidence type="ECO:0000256" key="13">
    <source>
        <dbReference type="ARBA" id="ARBA00022801"/>
    </source>
</evidence>
<dbReference type="InterPro" id="IPR028889">
    <property type="entry name" value="USP"/>
</dbReference>
<evidence type="ECO:0000256" key="2">
    <source>
        <dbReference type="ARBA" id="ARBA00004123"/>
    </source>
</evidence>
<dbReference type="OMA" id="QLRRFKC"/>
<evidence type="ECO:0000256" key="1">
    <source>
        <dbReference type="ARBA" id="ARBA00000707"/>
    </source>
</evidence>
<evidence type="ECO:0000313" key="25">
    <source>
        <dbReference type="EMBL" id="EDV22247.1"/>
    </source>
</evidence>
<dbReference type="RefSeq" id="XP_002115402.1">
    <property type="nucleotide sequence ID" value="XM_002115366.1"/>
</dbReference>
<keyword evidence="26" id="KW-1185">Reference proteome</keyword>
<keyword evidence="12" id="KW-0833">Ubl conjugation pathway</keyword>
<keyword evidence="8" id="KW-0507">mRNA processing</keyword>
<dbReference type="InterPro" id="IPR001607">
    <property type="entry name" value="Znf_UBP"/>
</dbReference>
<dbReference type="PhylomeDB" id="B3S4P2"/>
<evidence type="ECO:0000256" key="20">
    <source>
        <dbReference type="ARBA" id="ARBA00071645"/>
    </source>
</evidence>
<comment type="subcellular location">
    <subcellularLocation>
        <location evidence="2">Nucleus</location>
    </subcellularLocation>
</comment>
<dbReference type="Pfam" id="PF00443">
    <property type="entry name" value="UCH"/>
    <property type="match status" value="1"/>
</dbReference>
<evidence type="ECO:0000313" key="26">
    <source>
        <dbReference type="Proteomes" id="UP000009022"/>
    </source>
</evidence>
<dbReference type="FunCoup" id="B3S4P2">
    <property type="interactions" value="2184"/>
</dbReference>
<dbReference type="InterPro" id="IPR001394">
    <property type="entry name" value="Peptidase_C19_UCH"/>
</dbReference>
<sequence>MKRSEDFTELEEVKVLSKRKKVDNDERSRNCPYLDTINRSVLDFDFEKLCSISLSNQNVYACLVCGKYFQGRGSHSHAYTHSVQCFHHVFINLHSLKFYCLPDDYEIIDSSLDDIKYVLDPTFSNEQIEVIDKIAKLSRTLEGKTYLPGMVGLNNIKANDYCNVILQALAHVVPLRNYFLQENNYKNTKRPPGDTSFRLVQRFGELIRKIWNPSNFKTHISPHEMLQAVVYCSKKQFQITEQGDPITFLSWMLNHLHMSLNGTKKMRSSIIYKTFCGQMRIYKRKVIPEETPELQKLELMELDEYKETQSVAPFLYLTLDLPPAPLYQDELNENIIPQVPLSVLLAKFDGTSEREYKTYKETFMKRFELIRLPRYLILYVKRFTRNNFFVEKNPTIVNFPIVELDMAEYLSSDPAVQDAHPVTTYNLVANIIHDGQPGAGKGIYRVHLRHRGSKQWYQVQDLHVEDILPQIITLSEAYIQRGMYRAFDFIGTVLNSGPLTIVGYFRILLSSLLAIHKEKNFRIHLAL</sequence>
<evidence type="ECO:0000256" key="11">
    <source>
        <dbReference type="ARBA" id="ARBA00022771"/>
    </source>
</evidence>
<dbReference type="PROSITE" id="PS50271">
    <property type="entry name" value="ZF_UBP"/>
    <property type="match status" value="1"/>
</dbReference>
<comment type="subunit">
    <text evidence="19">The U4/U6-U5 tri-snRNP complex is a building block of the precatalytic spliceosome (spliceosome B complex). Component of the U4/U6-U5 tri-snRNP complex composed of the U4, U6 and U5 snRNAs and at least PRPF3, PRPF4, PRPF6, PRPF8, PRPF31, SNRNP200, TXNL4A, SNRNP40, SNRPB, SNRPD1, SNRPD2, SNRPD3, SNRPE, SNRPF, SNRPG, DDX23, CD2BP2, PPIH, SNU13, EFTUD2, SART1 and USP39, plus LSM2, LSM3, LSM4, LSM5, LSM6, LSM7 and LSM8.</text>
</comment>
<dbReference type="eggNOG" id="KOG2026">
    <property type="taxonomic scope" value="Eukaryota"/>
</dbReference>
<dbReference type="PANTHER" id="PTHR21646:SF16">
    <property type="entry name" value="U4_U6.U5 TRI-SNRNP-ASSOCIATED PROTEIN 2"/>
    <property type="match status" value="1"/>
</dbReference>
<dbReference type="InterPro" id="IPR033809">
    <property type="entry name" value="USP39"/>
</dbReference>
<dbReference type="GeneID" id="6756490"/>
<reference evidence="25 26" key="1">
    <citation type="journal article" date="2008" name="Nature">
        <title>The Trichoplax genome and the nature of placozoans.</title>
        <authorList>
            <person name="Srivastava M."/>
            <person name="Begovic E."/>
            <person name="Chapman J."/>
            <person name="Putnam N.H."/>
            <person name="Hellsten U."/>
            <person name="Kawashima T."/>
            <person name="Kuo A."/>
            <person name="Mitros T."/>
            <person name="Salamov A."/>
            <person name="Carpenter M.L."/>
            <person name="Signorovitch A.Y."/>
            <person name="Moreno M.A."/>
            <person name="Kamm K."/>
            <person name="Grimwood J."/>
            <person name="Schmutz J."/>
            <person name="Shapiro H."/>
            <person name="Grigoriev I.V."/>
            <person name="Buss L.W."/>
            <person name="Schierwater B."/>
            <person name="Dellaporta S.L."/>
            <person name="Rokhsar D.S."/>
        </authorList>
    </citation>
    <scope>NUCLEOTIDE SEQUENCE [LARGE SCALE GENOMIC DNA]</scope>
    <source>
        <strain evidence="25 26">Grell-BS-1999</strain>
    </source>
</reference>
<dbReference type="FunFam" id="3.90.70.10:FF:000030">
    <property type="entry name" value="U4/U6.U5 tri-snRNP-associated protein 2"/>
    <property type="match status" value="1"/>
</dbReference>
<evidence type="ECO:0000256" key="14">
    <source>
        <dbReference type="ARBA" id="ARBA00022833"/>
    </source>
</evidence>
<dbReference type="PROSITE" id="PS50235">
    <property type="entry name" value="USP_3"/>
    <property type="match status" value="1"/>
</dbReference>
<keyword evidence="10" id="KW-0747">Spliceosome</keyword>
<comment type="catalytic activity">
    <reaction evidence="1">
        <text>Thiol-dependent hydrolysis of ester, thioester, amide, peptide and isopeptide bonds formed by the C-terminal Gly of ubiquitin (a 76-residue protein attached to proteins as an intracellular targeting signal).</text>
        <dbReference type="EC" id="3.4.19.12"/>
    </reaction>
</comment>